<dbReference type="EMBL" id="CAMPGE010020683">
    <property type="protein sequence ID" value="CAI2378902.1"/>
    <property type="molecule type" value="Genomic_DNA"/>
</dbReference>
<organism evidence="2 3">
    <name type="scientific">Euplotes crassus</name>
    <dbReference type="NCBI Taxonomy" id="5936"/>
    <lineage>
        <taxon>Eukaryota</taxon>
        <taxon>Sar</taxon>
        <taxon>Alveolata</taxon>
        <taxon>Ciliophora</taxon>
        <taxon>Intramacronucleata</taxon>
        <taxon>Spirotrichea</taxon>
        <taxon>Hypotrichia</taxon>
        <taxon>Euplotida</taxon>
        <taxon>Euplotidae</taxon>
        <taxon>Moneuplotes</taxon>
    </lineage>
</organism>
<keyword evidence="3" id="KW-1185">Reference proteome</keyword>
<proteinExistence type="predicted"/>
<sequence length="229" mass="26739">MKEFKTKGTLLTPRRAFIGFTIMTMIGFVQFILTFIDTIHLLGFIFGTLTMFGALSGIFICLFCYRNKIFKYLPMIFYILVIFSIVSFIFTITKFVLIAKRPRTRESISGEYKGPHSFDTLRYMYDTFSVRNNFDLDYLTHDSFSKPHDQTIMSEMRDCVKKGHQMKLMKTFKAGNSTVAYWITNTDWSGFVAHDIEFNVITGEIITKDRFSGNRIRQDYAEHFKSCFG</sequence>
<dbReference type="AlphaFoldDB" id="A0AAD1XUX7"/>
<name>A0AAD1XUX7_EUPCR</name>
<reference evidence="2" key="1">
    <citation type="submission" date="2023-07" db="EMBL/GenBank/DDBJ databases">
        <authorList>
            <consortium name="AG Swart"/>
            <person name="Singh M."/>
            <person name="Singh A."/>
            <person name="Seah K."/>
            <person name="Emmerich C."/>
        </authorList>
    </citation>
    <scope>NUCLEOTIDE SEQUENCE</scope>
    <source>
        <strain evidence="2">DP1</strain>
    </source>
</reference>
<keyword evidence="1" id="KW-0472">Membrane</keyword>
<accession>A0AAD1XUX7</accession>
<gene>
    <name evidence="2" type="ORF">ECRASSUSDP1_LOCUS20302</name>
</gene>
<evidence type="ECO:0000313" key="3">
    <source>
        <dbReference type="Proteomes" id="UP001295684"/>
    </source>
</evidence>
<feature type="transmembrane region" description="Helical" evidence="1">
    <location>
        <begin position="16"/>
        <end position="36"/>
    </location>
</feature>
<dbReference type="Proteomes" id="UP001295684">
    <property type="component" value="Unassembled WGS sequence"/>
</dbReference>
<evidence type="ECO:0000256" key="1">
    <source>
        <dbReference type="SAM" id="Phobius"/>
    </source>
</evidence>
<comment type="caution">
    <text evidence="2">The sequence shown here is derived from an EMBL/GenBank/DDBJ whole genome shotgun (WGS) entry which is preliminary data.</text>
</comment>
<keyword evidence="1" id="KW-1133">Transmembrane helix</keyword>
<evidence type="ECO:0000313" key="2">
    <source>
        <dbReference type="EMBL" id="CAI2378902.1"/>
    </source>
</evidence>
<keyword evidence="1" id="KW-0812">Transmembrane</keyword>
<protein>
    <submittedName>
        <fullName evidence="2">Uncharacterized protein</fullName>
    </submittedName>
</protein>
<feature type="transmembrane region" description="Helical" evidence="1">
    <location>
        <begin position="77"/>
        <end position="99"/>
    </location>
</feature>
<feature type="transmembrane region" description="Helical" evidence="1">
    <location>
        <begin position="42"/>
        <end position="65"/>
    </location>
</feature>